<organism evidence="7">
    <name type="scientific">metagenome</name>
    <dbReference type="NCBI Taxonomy" id="256318"/>
    <lineage>
        <taxon>unclassified sequences</taxon>
        <taxon>metagenomes</taxon>
    </lineage>
</organism>
<reference evidence="7" key="1">
    <citation type="submission" date="2015-08" db="EMBL/GenBank/DDBJ databases">
        <authorList>
            <person name="Babu N.S."/>
            <person name="Beckwith C.J."/>
            <person name="Beseler K.G."/>
            <person name="Brison A."/>
            <person name="Carone J.V."/>
            <person name="Caskin T.P."/>
            <person name="Diamond M."/>
            <person name="Durham M.E."/>
            <person name="Foxe J.M."/>
            <person name="Go M."/>
            <person name="Henderson B.A."/>
            <person name="Jones I.B."/>
            <person name="McGettigan J.A."/>
            <person name="Micheletti S.J."/>
            <person name="Nasrallah M.E."/>
            <person name="Ortiz D."/>
            <person name="Piller C.R."/>
            <person name="Privatt S.R."/>
            <person name="Schneider S.L."/>
            <person name="Sharp S."/>
            <person name="Smith T.C."/>
            <person name="Stanton J.D."/>
            <person name="Ullery H.E."/>
            <person name="Wilson R.J."/>
            <person name="Serrano M.G."/>
            <person name="Buck G."/>
            <person name="Lee V."/>
            <person name="Wang Y."/>
            <person name="Carvalho R."/>
            <person name="Voegtly L."/>
            <person name="Shi R."/>
            <person name="Duckworth R."/>
            <person name="Johnson A."/>
            <person name="Loviza R."/>
            <person name="Walstead R."/>
            <person name="Shah Z."/>
            <person name="Kiflezghi M."/>
            <person name="Wade K."/>
            <person name="Ball S.L."/>
            <person name="Bradley K.W."/>
            <person name="Asai D.J."/>
            <person name="Bowman C.A."/>
            <person name="Russell D.A."/>
            <person name="Pope W.H."/>
            <person name="Jacobs-Sera D."/>
            <person name="Hendrix R.W."/>
            <person name="Hatfull G.F."/>
        </authorList>
    </citation>
    <scope>NUCLEOTIDE SEQUENCE</scope>
</reference>
<gene>
    <name evidence="7" type="ORF">NOCA170001</name>
</gene>
<dbReference type="GO" id="GO:0016020">
    <property type="term" value="C:membrane"/>
    <property type="evidence" value="ECO:0007669"/>
    <property type="project" value="UniProtKB-SubCell"/>
</dbReference>
<feature type="transmembrane region" description="Helical" evidence="5">
    <location>
        <begin position="53"/>
        <end position="73"/>
    </location>
</feature>
<comment type="subcellular location">
    <subcellularLocation>
        <location evidence="1">Membrane</location>
        <topology evidence="1">Multi-pass membrane protein</topology>
    </subcellularLocation>
</comment>
<evidence type="ECO:0000256" key="1">
    <source>
        <dbReference type="ARBA" id="ARBA00004141"/>
    </source>
</evidence>
<dbReference type="GO" id="GO:0030416">
    <property type="term" value="P:methylamine metabolic process"/>
    <property type="evidence" value="ECO:0007669"/>
    <property type="project" value="InterPro"/>
</dbReference>
<feature type="transmembrane region" description="Helical" evidence="5">
    <location>
        <begin position="113"/>
        <end position="134"/>
    </location>
</feature>
<sequence length="185" mass="19402">MVNFAAQSFAVAGAIMLLLSGIRHVRDHRMLLASMLNHGVLPYRVARGVARSLPSAQALCGGVSLVALSTSAPEPARRWAAVACLGLYVALVGYLASLLATGKAVDCACFGRTESVTVFSLARVALPAAAFGWLAWQPHLMERDAVVLAALTGAGLASLAVLGTRVTDRRKPAHRAEADLSVDER</sequence>
<feature type="transmembrane region" description="Helical" evidence="5">
    <location>
        <begin position="79"/>
        <end position="101"/>
    </location>
</feature>
<dbReference type="Pfam" id="PF07291">
    <property type="entry name" value="MauE"/>
    <property type="match status" value="1"/>
</dbReference>
<proteinExistence type="predicted"/>
<evidence type="ECO:0000256" key="4">
    <source>
        <dbReference type="ARBA" id="ARBA00023136"/>
    </source>
</evidence>
<feature type="domain" description="Methylamine utilisation protein MauE" evidence="6">
    <location>
        <begin position="7"/>
        <end position="136"/>
    </location>
</feature>
<keyword evidence="4 5" id="KW-0472">Membrane</keyword>
<feature type="transmembrane region" description="Helical" evidence="5">
    <location>
        <begin position="146"/>
        <end position="166"/>
    </location>
</feature>
<dbReference type="EMBL" id="CZKB01000027">
    <property type="protein sequence ID" value="CUR62055.1"/>
    <property type="molecule type" value="Genomic_DNA"/>
</dbReference>
<evidence type="ECO:0000259" key="6">
    <source>
        <dbReference type="Pfam" id="PF07291"/>
    </source>
</evidence>
<evidence type="ECO:0000256" key="2">
    <source>
        <dbReference type="ARBA" id="ARBA00022692"/>
    </source>
</evidence>
<accession>A0A2P2CJ77</accession>
<dbReference type="AlphaFoldDB" id="A0A2P2CJ77"/>
<keyword evidence="3 5" id="KW-1133">Transmembrane helix</keyword>
<evidence type="ECO:0000256" key="3">
    <source>
        <dbReference type="ARBA" id="ARBA00022989"/>
    </source>
</evidence>
<name>A0A2P2CJ77_9ZZZZ</name>
<protein>
    <recommendedName>
        <fullName evidence="6">Methylamine utilisation protein MauE domain-containing protein</fullName>
    </recommendedName>
</protein>
<evidence type="ECO:0000256" key="5">
    <source>
        <dbReference type="SAM" id="Phobius"/>
    </source>
</evidence>
<dbReference type="InterPro" id="IPR009908">
    <property type="entry name" value="Methylamine_util_MauE"/>
</dbReference>
<feature type="transmembrane region" description="Helical" evidence="5">
    <location>
        <begin position="6"/>
        <end position="25"/>
    </location>
</feature>
<keyword evidence="2 5" id="KW-0812">Transmembrane</keyword>
<evidence type="ECO:0000313" key="7">
    <source>
        <dbReference type="EMBL" id="CUR62055.1"/>
    </source>
</evidence>